<evidence type="ECO:0000313" key="2">
    <source>
        <dbReference type="Proteomes" id="UP000191025"/>
    </source>
</evidence>
<reference evidence="2" key="1">
    <citation type="submission" date="2017-03" db="EMBL/GenBank/DDBJ databases">
        <title>Draft genome sequence of Moraxella equi CCUG 4950T type strain.</title>
        <authorList>
            <person name="Salva-Serra F."/>
            <person name="Engstrom-Jakobsson H."/>
            <person name="Thorell K."/>
            <person name="Jaen-Luchoro D."/>
            <person name="Gonzales-Siles L."/>
            <person name="Karlsson R."/>
            <person name="Yazdan S."/>
            <person name="Boulund F."/>
            <person name="Johnning A."/>
            <person name="Engstrand L."/>
            <person name="Kristiansson E."/>
            <person name="Moore E."/>
        </authorList>
    </citation>
    <scope>NUCLEOTIDE SEQUENCE [LARGE SCALE GENOMIC DNA]</scope>
    <source>
        <strain evidence="2">CCUG 4441</strain>
    </source>
</reference>
<dbReference type="Proteomes" id="UP000191025">
    <property type="component" value="Unassembled WGS sequence"/>
</dbReference>
<sequence length="117" mass="14029">MKKISRNHLEKLYDLETILSYLNPDIISDDVYDKLVHLSFDDYDRIIDIAYANHFESLDDINKNAFKKIINQSLNELSDEDIDYIFQSTTYFPMENSENHQFVKNLLLTIKDRFDWI</sequence>
<accession>A0A1V4GQS8</accession>
<dbReference type="EMBL" id="MXAN01000080">
    <property type="protein sequence ID" value="OPH34800.1"/>
    <property type="molecule type" value="Genomic_DNA"/>
</dbReference>
<dbReference type="RefSeq" id="WP_062499654.1">
    <property type="nucleotide sequence ID" value="NZ_MXAN01000080.1"/>
</dbReference>
<evidence type="ECO:0000313" key="1">
    <source>
        <dbReference type="EMBL" id="OPH34800.1"/>
    </source>
</evidence>
<dbReference type="AlphaFoldDB" id="A0A1V4GQS8"/>
<organism evidence="1 2">
    <name type="scientific">Moraxella lacunata</name>
    <dbReference type="NCBI Taxonomy" id="477"/>
    <lineage>
        <taxon>Bacteria</taxon>
        <taxon>Pseudomonadati</taxon>
        <taxon>Pseudomonadota</taxon>
        <taxon>Gammaproteobacteria</taxon>
        <taxon>Moraxellales</taxon>
        <taxon>Moraxellaceae</taxon>
        <taxon>Moraxella</taxon>
    </lineage>
</organism>
<gene>
    <name evidence="1" type="ORF">B5J94_10630</name>
</gene>
<comment type="caution">
    <text evidence="1">The sequence shown here is derived from an EMBL/GenBank/DDBJ whole genome shotgun (WGS) entry which is preliminary data.</text>
</comment>
<protein>
    <submittedName>
        <fullName evidence="1">Uncharacterized protein</fullName>
    </submittedName>
</protein>
<proteinExistence type="predicted"/>
<name>A0A1V4GQS8_MORLA</name>